<gene>
    <name evidence="3" type="ORF">QWY15_00095</name>
</gene>
<feature type="chain" id="PRO_5047335244" evidence="2">
    <location>
        <begin position="21"/>
        <end position="282"/>
    </location>
</feature>
<comment type="caution">
    <text evidence="3">The sequence shown here is derived from an EMBL/GenBank/DDBJ whole genome shotgun (WGS) entry which is preliminary data.</text>
</comment>
<evidence type="ECO:0000256" key="1">
    <source>
        <dbReference type="SAM" id="Phobius"/>
    </source>
</evidence>
<sequence length="282" mass="30793">MKKIALLLALSFFASSQASAHVTNEATVYSDIAYSEAAADILLLNTLGLISGSGAQEFRPLDLLTAADFEAWISHSPFAKNLPDFLRGKAVDYGLVNTVLFGGRLVLEHPGQTMTRGEFAVFVADHADVEVDGHTLFTRAGFAAGPTGEITAVELSEKGYILEIGSERYPLGVHPRIQSESIDPEIWEGMELVKSWVGPDIKDRQTGSGEMQQTEAIQYAVIEPKALHVSEEASKEEMKSNALVKADLDEDAGKVNWITIVAVFCAALLVYWINKKKKHEIE</sequence>
<keyword evidence="1" id="KW-1133">Transmembrane helix</keyword>
<evidence type="ECO:0000313" key="3">
    <source>
        <dbReference type="EMBL" id="MDN7225676.1"/>
    </source>
</evidence>
<feature type="signal peptide" evidence="2">
    <location>
        <begin position="1"/>
        <end position="20"/>
    </location>
</feature>
<keyword evidence="2" id="KW-0732">Signal</keyword>
<dbReference type="EMBL" id="JAUJWW010000001">
    <property type="protein sequence ID" value="MDN7225676.1"/>
    <property type="molecule type" value="Genomic_DNA"/>
</dbReference>
<name>A0ABT8MLD2_9BACL</name>
<feature type="transmembrane region" description="Helical" evidence="1">
    <location>
        <begin position="255"/>
        <end position="273"/>
    </location>
</feature>
<evidence type="ECO:0000313" key="4">
    <source>
        <dbReference type="Proteomes" id="UP001172054"/>
    </source>
</evidence>
<organism evidence="3 4">
    <name type="scientific">Planococcus liqunii</name>
    <dbReference type="NCBI Taxonomy" id="3058394"/>
    <lineage>
        <taxon>Bacteria</taxon>
        <taxon>Bacillati</taxon>
        <taxon>Bacillota</taxon>
        <taxon>Bacilli</taxon>
        <taxon>Bacillales</taxon>
        <taxon>Caryophanaceae</taxon>
        <taxon>Planococcus</taxon>
    </lineage>
</organism>
<protein>
    <submittedName>
        <fullName evidence="3">Uncharacterized protein</fullName>
    </submittedName>
</protein>
<keyword evidence="1" id="KW-0472">Membrane</keyword>
<dbReference type="RefSeq" id="WP_300980967.1">
    <property type="nucleotide sequence ID" value="NZ_CP129238.1"/>
</dbReference>
<reference evidence="3 4" key="1">
    <citation type="submission" date="2023-06" db="EMBL/GenBank/DDBJ databases">
        <title>Novel species in genus Planococcus.</title>
        <authorList>
            <person name="Ning S."/>
        </authorList>
    </citation>
    <scope>NUCLEOTIDE SEQUENCE [LARGE SCALE GENOMIC DNA]</scope>
    <source>
        <strain evidence="3 4">N064</strain>
    </source>
</reference>
<keyword evidence="4" id="KW-1185">Reference proteome</keyword>
<keyword evidence="1" id="KW-0812">Transmembrane</keyword>
<accession>A0ABT8MLD2</accession>
<dbReference type="Proteomes" id="UP001172054">
    <property type="component" value="Unassembled WGS sequence"/>
</dbReference>
<proteinExistence type="predicted"/>
<evidence type="ECO:0000256" key="2">
    <source>
        <dbReference type="SAM" id="SignalP"/>
    </source>
</evidence>